<feature type="compositionally biased region" description="Polar residues" evidence="1">
    <location>
        <begin position="304"/>
        <end position="315"/>
    </location>
</feature>
<protein>
    <submittedName>
        <fullName evidence="2">Uncharacterized protein</fullName>
    </submittedName>
</protein>
<accession>A0A425CZM0</accession>
<dbReference type="EMBL" id="MZMZ02003150">
    <property type="protein sequence ID" value="RQM22523.1"/>
    <property type="molecule type" value="Genomic_DNA"/>
</dbReference>
<evidence type="ECO:0000313" key="2">
    <source>
        <dbReference type="EMBL" id="RQM22523.1"/>
    </source>
</evidence>
<reference evidence="2" key="1">
    <citation type="submission" date="2018-07" db="EMBL/GenBank/DDBJ databases">
        <title>Annotation of Aphanomyces astaci genome assembly.</title>
        <authorList>
            <person name="Studholme D.J."/>
        </authorList>
    </citation>
    <scope>NUCLEOTIDE SEQUENCE [LARGE SCALE GENOMIC DNA]</scope>
    <source>
        <strain evidence="2">Pc</strain>
    </source>
</reference>
<keyword evidence="3" id="KW-1185">Reference proteome</keyword>
<gene>
    <name evidence="2" type="ORF">B5M09_005823</name>
</gene>
<comment type="caution">
    <text evidence="2">The sequence shown here is derived from an EMBL/GenBank/DDBJ whole genome shotgun (WGS) entry which is preliminary data.</text>
</comment>
<name>A0A425CZM0_APHAT</name>
<evidence type="ECO:0000256" key="1">
    <source>
        <dbReference type="SAM" id="MobiDB-lite"/>
    </source>
</evidence>
<sequence length="315" mass="35033">MGDVVRVSGPVDPLERGPPKRVGHMVENVGSNIASSKKRASWKFTFGDSDKVHEVVLLHSVMSAKKVVEYDGREKYHVALISPGDWSIILMLEHRNTAIEVRINEFESPDMPRYDLLIDRAPFRKMDVYRRNNKKLVGANGSQGNAYQPASGHGHIQQAGGYHQSNWGPGDAASDVDDDHAPVVPCSEASYSKDKAKSTSTKKTAPPPEINLIDTQPLGYFHPQQQTGYGYPTQQYGGHYANPTTPLYPAYNNIAASPIYPPQQQQQQYYAPPLQQQQPNLNISTMMNPMQVQHSIQPKKPTGQDININPFSGMR</sequence>
<dbReference type="AlphaFoldDB" id="A0A425CZM0"/>
<proteinExistence type="predicted"/>
<feature type="region of interest" description="Disordered" evidence="1">
    <location>
        <begin position="144"/>
        <end position="210"/>
    </location>
</feature>
<dbReference type="Proteomes" id="UP000284702">
    <property type="component" value="Unassembled WGS sequence"/>
</dbReference>
<dbReference type="VEuPathDB" id="FungiDB:H257_04668"/>
<feature type="region of interest" description="Disordered" evidence="1">
    <location>
        <begin position="295"/>
        <end position="315"/>
    </location>
</feature>
<evidence type="ECO:0000313" key="3">
    <source>
        <dbReference type="Proteomes" id="UP000284702"/>
    </source>
</evidence>
<organism evidence="2 3">
    <name type="scientific">Aphanomyces astaci</name>
    <name type="common">Crayfish plague agent</name>
    <dbReference type="NCBI Taxonomy" id="112090"/>
    <lineage>
        <taxon>Eukaryota</taxon>
        <taxon>Sar</taxon>
        <taxon>Stramenopiles</taxon>
        <taxon>Oomycota</taxon>
        <taxon>Saprolegniomycetes</taxon>
        <taxon>Saprolegniales</taxon>
        <taxon>Verrucalvaceae</taxon>
        <taxon>Aphanomyces</taxon>
    </lineage>
</organism>